<organism evidence="3 4">
    <name type="scientific">Eragrostis curvula</name>
    <name type="common">weeping love grass</name>
    <dbReference type="NCBI Taxonomy" id="38414"/>
    <lineage>
        <taxon>Eukaryota</taxon>
        <taxon>Viridiplantae</taxon>
        <taxon>Streptophyta</taxon>
        <taxon>Embryophyta</taxon>
        <taxon>Tracheophyta</taxon>
        <taxon>Spermatophyta</taxon>
        <taxon>Magnoliopsida</taxon>
        <taxon>Liliopsida</taxon>
        <taxon>Poales</taxon>
        <taxon>Poaceae</taxon>
        <taxon>PACMAD clade</taxon>
        <taxon>Chloridoideae</taxon>
        <taxon>Eragrostideae</taxon>
        <taxon>Eragrostidinae</taxon>
        <taxon>Eragrostis</taxon>
    </lineage>
</organism>
<dbReference type="GO" id="GO:0006284">
    <property type="term" value="P:base-excision repair"/>
    <property type="evidence" value="ECO:0007669"/>
    <property type="project" value="InterPro"/>
</dbReference>
<dbReference type="AlphaFoldDB" id="A0A5J9VHD6"/>
<reference evidence="3 4" key="1">
    <citation type="journal article" date="2019" name="Sci. Rep.">
        <title>A high-quality genome of Eragrostis curvula grass provides insights into Poaceae evolution and supports new strategies to enhance forage quality.</title>
        <authorList>
            <person name="Carballo J."/>
            <person name="Santos B.A.C.M."/>
            <person name="Zappacosta D."/>
            <person name="Garbus I."/>
            <person name="Selva J.P."/>
            <person name="Gallo C.A."/>
            <person name="Diaz A."/>
            <person name="Albertini E."/>
            <person name="Caccamo M."/>
            <person name="Echenique V."/>
        </authorList>
    </citation>
    <scope>NUCLEOTIDE SEQUENCE [LARGE SCALE GENOMIC DNA]</scope>
    <source>
        <strain evidence="4">cv. Victoria</strain>
        <tissue evidence="3">Leaf</tissue>
    </source>
</reference>
<dbReference type="InterPro" id="IPR005019">
    <property type="entry name" value="Adenine_glyco"/>
</dbReference>
<accession>A0A5J9VHD6</accession>
<dbReference type="Gramene" id="TVU34804">
    <property type="protein sequence ID" value="TVU34804"/>
    <property type="gene ID" value="EJB05_16656"/>
</dbReference>
<feature type="binding site" evidence="1">
    <location>
        <position position="381"/>
    </location>
    <ligand>
        <name>Zn(2+)</name>
        <dbReference type="ChEBI" id="CHEBI:29105"/>
    </ligand>
</feature>
<dbReference type="Proteomes" id="UP000324897">
    <property type="component" value="Unassembled WGS sequence"/>
</dbReference>
<feature type="region of interest" description="Disordered" evidence="2">
    <location>
        <begin position="22"/>
        <end position="41"/>
    </location>
</feature>
<evidence type="ECO:0000313" key="3">
    <source>
        <dbReference type="EMBL" id="TVU34804.1"/>
    </source>
</evidence>
<evidence type="ECO:0000313" key="4">
    <source>
        <dbReference type="Proteomes" id="UP000324897"/>
    </source>
</evidence>
<feature type="binding site" evidence="1">
    <location>
        <position position="185"/>
    </location>
    <ligand>
        <name>Zn(2+)</name>
        <dbReference type="ChEBI" id="CHEBI:29105"/>
    </ligand>
</feature>
<dbReference type="InterPro" id="IPR011257">
    <property type="entry name" value="DNA_glycosylase"/>
</dbReference>
<keyword evidence="1" id="KW-0862">Zinc</keyword>
<dbReference type="GO" id="GO:0046872">
    <property type="term" value="F:metal ion binding"/>
    <property type="evidence" value="ECO:0007669"/>
    <property type="project" value="UniProtKB-KW"/>
</dbReference>
<evidence type="ECO:0008006" key="5">
    <source>
        <dbReference type="Google" id="ProtNLM"/>
    </source>
</evidence>
<feature type="binding site" evidence="1">
    <location>
        <position position="377"/>
    </location>
    <ligand>
        <name>Zn(2+)</name>
        <dbReference type="ChEBI" id="CHEBI:29105"/>
    </ligand>
</feature>
<dbReference type="PANTHER" id="PTHR31116:SF4">
    <property type="entry name" value="DNA GLYCOSYLASE SUPERFAMILY PROTEIN"/>
    <property type="match status" value="1"/>
</dbReference>
<dbReference type="GO" id="GO:0008725">
    <property type="term" value="F:DNA-3-methyladenine glycosylase activity"/>
    <property type="evidence" value="ECO:0007669"/>
    <property type="project" value="InterPro"/>
</dbReference>
<sequence length="395" mass="42545">MCNSNVKSAAGVAQIDGRPVLQPAGNRVAAPDAARPLKKSLQKSFSMPASYDNNAAAFAPPRENARAAAASLLPPTTPASATARATKAAKVAAAEKSGRMKAAKKAGAVLPVVTFAALDAFEPAGSIAAAQREHVALAQAQRKQRIAHYGRTASFSRVEGRVGAGATAATEPLAASPTGHDEKRCSFITPYSDPLYVAYHDEEWGLPVHDDELLFEMLTLSGVQVGADWTSILKKRHLYREAFSGFNVEAVAKYTDKQMALLSADFGLDIGTVRGVVNNACRILELNEQKQLAAPFKGDHFAYAKQLRRDFGSLDKYVWAFVNNKPLSPSYKYSRKIPVKTSKSESISKDMVRRGFRFVGPTVIHSFMQAVGLTNDHLVSCPRHRVCSSAVARGN</sequence>
<comment type="caution">
    <text evidence="3">The sequence shown here is derived from an EMBL/GenBank/DDBJ whole genome shotgun (WGS) entry which is preliminary data.</text>
</comment>
<name>A0A5J9VHD6_9POAL</name>
<gene>
    <name evidence="3" type="ORF">EJB05_16656</name>
</gene>
<evidence type="ECO:0000256" key="2">
    <source>
        <dbReference type="SAM" id="MobiDB-lite"/>
    </source>
</evidence>
<keyword evidence="1" id="KW-0479">Metal-binding</keyword>
<dbReference type="PANTHER" id="PTHR31116">
    <property type="entry name" value="OS04G0501200 PROTEIN"/>
    <property type="match status" value="1"/>
</dbReference>
<dbReference type="Gene3D" id="1.10.340.30">
    <property type="entry name" value="Hypothetical protein, domain 2"/>
    <property type="match status" value="1"/>
</dbReference>
<dbReference type="SUPFAM" id="SSF48150">
    <property type="entry name" value="DNA-glycosylase"/>
    <property type="match status" value="1"/>
</dbReference>
<evidence type="ECO:0000256" key="1">
    <source>
        <dbReference type="PIRSR" id="PIRSR605019-1"/>
    </source>
</evidence>
<dbReference type="EMBL" id="RWGY01000009">
    <property type="protein sequence ID" value="TVU34804.1"/>
    <property type="molecule type" value="Genomic_DNA"/>
</dbReference>
<keyword evidence="4" id="KW-1185">Reference proteome</keyword>
<protein>
    <recommendedName>
        <fullName evidence="5">DNA-3-methyladenine glycosylase I</fullName>
    </recommendedName>
</protein>
<feature type="binding site" evidence="1">
    <location>
        <position position="200"/>
    </location>
    <ligand>
        <name>Zn(2+)</name>
        <dbReference type="ChEBI" id="CHEBI:29105"/>
    </ligand>
</feature>
<proteinExistence type="predicted"/>
<dbReference type="Pfam" id="PF03352">
    <property type="entry name" value="Adenine_glyco"/>
    <property type="match status" value="2"/>
</dbReference>
<dbReference type="OrthoDB" id="3941538at2759"/>